<protein>
    <submittedName>
        <fullName evidence="3">HPP family protein</fullName>
    </submittedName>
</protein>
<keyword evidence="1" id="KW-0812">Transmembrane</keyword>
<organism evidence="3 4">
    <name type="scientific">Isoalcanivorax beigongshangi</name>
    <dbReference type="NCBI Taxonomy" id="3238810"/>
    <lineage>
        <taxon>Bacteria</taxon>
        <taxon>Pseudomonadati</taxon>
        <taxon>Pseudomonadota</taxon>
        <taxon>Gammaproteobacteria</taxon>
        <taxon>Oceanospirillales</taxon>
        <taxon>Alcanivoracaceae</taxon>
        <taxon>Isoalcanivorax</taxon>
    </lineage>
</organism>
<evidence type="ECO:0000313" key="4">
    <source>
        <dbReference type="Proteomes" id="UP001562065"/>
    </source>
</evidence>
<evidence type="ECO:0000313" key="3">
    <source>
        <dbReference type="EMBL" id="MEY1662322.1"/>
    </source>
</evidence>
<dbReference type="PANTHER" id="PTHR33741:SF5">
    <property type="entry name" value="TRANSMEMBRANE PROTEIN DDB_G0269096-RELATED"/>
    <property type="match status" value="1"/>
</dbReference>
<dbReference type="PANTHER" id="PTHR33741">
    <property type="entry name" value="TRANSMEMBRANE PROTEIN DDB_G0269096-RELATED"/>
    <property type="match status" value="1"/>
</dbReference>
<feature type="transmembrane region" description="Helical" evidence="1">
    <location>
        <begin position="61"/>
        <end position="78"/>
    </location>
</feature>
<feature type="transmembrane region" description="Helical" evidence="1">
    <location>
        <begin position="90"/>
        <end position="108"/>
    </location>
</feature>
<dbReference type="Pfam" id="PF04982">
    <property type="entry name" value="TM_HPP"/>
    <property type="match status" value="1"/>
</dbReference>
<name>A0ABV4AIR1_9GAMM</name>
<feature type="transmembrane region" description="Helical" evidence="1">
    <location>
        <begin position="33"/>
        <end position="55"/>
    </location>
</feature>
<dbReference type="Proteomes" id="UP001562065">
    <property type="component" value="Unassembled WGS sequence"/>
</dbReference>
<evidence type="ECO:0000256" key="1">
    <source>
        <dbReference type="SAM" id="Phobius"/>
    </source>
</evidence>
<dbReference type="RefSeq" id="WP_369455558.1">
    <property type="nucleotide sequence ID" value="NZ_JBGCUO010000001.1"/>
</dbReference>
<reference evidence="3 4" key="1">
    <citation type="submission" date="2024-07" db="EMBL/GenBank/DDBJ databases">
        <authorList>
            <person name="Ren Q."/>
        </authorList>
    </citation>
    <scope>NUCLEOTIDE SEQUENCE [LARGE SCALE GENOMIC DNA]</scope>
    <source>
        <strain evidence="3 4">REN37</strain>
    </source>
</reference>
<gene>
    <name evidence="3" type="ORF">AB5I84_09205</name>
</gene>
<keyword evidence="4" id="KW-1185">Reference proteome</keyword>
<keyword evidence="1" id="KW-1133">Transmembrane helix</keyword>
<accession>A0ABV4AIR1</accession>
<feature type="domain" description="HPP transmembrane region" evidence="2">
    <location>
        <begin position="32"/>
        <end position="191"/>
    </location>
</feature>
<comment type="caution">
    <text evidence="3">The sequence shown here is derived from an EMBL/GenBank/DDBJ whole genome shotgun (WGS) entry which is preliminary data.</text>
</comment>
<evidence type="ECO:0000259" key="2">
    <source>
        <dbReference type="Pfam" id="PF04982"/>
    </source>
</evidence>
<keyword evidence="1" id="KW-0472">Membrane</keyword>
<feature type="transmembrane region" description="Helical" evidence="1">
    <location>
        <begin position="169"/>
        <end position="186"/>
    </location>
</feature>
<sequence>MSERNERIRWQLGSGLLRLLHLNGLRKRVSPRLALAAASLINATFSASLLAMLAFVTQEVFIFPSLGATAFLLFYLPLAEASSPRNVLSAHTIGASLGFASLLLFGLGDAGSALIDGVTLPRVAAISFALGLTCFLMVLLRVAHPPAAATALMVALGSVSQWHQIQTLLLGILLLLTQAFILNRLIGIPYPLWARRETDTA</sequence>
<dbReference type="InterPro" id="IPR058581">
    <property type="entry name" value="TM_HPP"/>
</dbReference>
<feature type="transmembrane region" description="Helical" evidence="1">
    <location>
        <begin position="120"/>
        <end position="140"/>
    </location>
</feature>
<dbReference type="InterPro" id="IPR007065">
    <property type="entry name" value="HPP"/>
</dbReference>
<dbReference type="EMBL" id="JBGCUO010000001">
    <property type="protein sequence ID" value="MEY1662322.1"/>
    <property type="molecule type" value="Genomic_DNA"/>
</dbReference>
<proteinExistence type="predicted"/>